<accession>A0A517QSR6</accession>
<keyword evidence="1" id="KW-0472">Membrane</keyword>
<feature type="transmembrane region" description="Helical" evidence="1">
    <location>
        <begin position="122"/>
        <end position="144"/>
    </location>
</feature>
<keyword evidence="1" id="KW-1133">Transmembrane helix</keyword>
<reference evidence="2 3" key="1">
    <citation type="submission" date="2019-02" db="EMBL/GenBank/DDBJ databases">
        <title>Deep-cultivation of Planctomycetes and their phenomic and genomic characterization uncovers novel biology.</title>
        <authorList>
            <person name="Wiegand S."/>
            <person name="Jogler M."/>
            <person name="Boedeker C."/>
            <person name="Pinto D."/>
            <person name="Vollmers J."/>
            <person name="Rivas-Marin E."/>
            <person name="Kohn T."/>
            <person name="Peeters S.H."/>
            <person name="Heuer A."/>
            <person name="Rast P."/>
            <person name="Oberbeckmann S."/>
            <person name="Bunk B."/>
            <person name="Jeske O."/>
            <person name="Meyerdierks A."/>
            <person name="Storesund J.E."/>
            <person name="Kallscheuer N."/>
            <person name="Luecker S."/>
            <person name="Lage O.M."/>
            <person name="Pohl T."/>
            <person name="Merkel B.J."/>
            <person name="Hornburger P."/>
            <person name="Mueller R.-W."/>
            <person name="Bruemmer F."/>
            <person name="Labrenz M."/>
            <person name="Spormann A.M."/>
            <person name="Op den Camp H."/>
            <person name="Overmann J."/>
            <person name="Amann R."/>
            <person name="Jetten M.S.M."/>
            <person name="Mascher T."/>
            <person name="Medema M.H."/>
            <person name="Devos D.P."/>
            <person name="Kaster A.-K."/>
            <person name="Ovreas L."/>
            <person name="Rohde M."/>
            <person name="Galperin M.Y."/>
            <person name="Jogler C."/>
        </authorList>
    </citation>
    <scope>NUCLEOTIDE SEQUENCE [LARGE SCALE GENOMIC DNA]</scope>
    <source>
        <strain evidence="2 3">Mal48</strain>
    </source>
</reference>
<dbReference type="EMBL" id="CP036267">
    <property type="protein sequence ID" value="QDT34676.1"/>
    <property type="molecule type" value="Genomic_DNA"/>
</dbReference>
<dbReference type="OrthoDB" id="292066at2"/>
<evidence type="ECO:0000313" key="2">
    <source>
        <dbReference type="EMBL" id="QDT34676.1"/>
    </source>
</evidence>
<protein>
    <submittedName>
        <fullName evidence="2">Uncharacterized protein</fullName>
    </submittedName>
</protein>
<keyword evidence="1" id="KW-0812">Transmembrane</keyword>
<organism evidence="2 3">
    <name type="scientific">Thalassoglobus polymorphus</name>
    <dbReference type="NCBI Taxonomy" id="2527994"/>
    <lineage>
        <taxon>Bacteria</taxon>
        <taxon>Pseudomonadati</taxon>
        <taxon>Planctomycetota</taxon>
        <taxon>Planctomycetia</taxon>
        <taxon>Planctomycetales</taxon>
        <taxon>Planctomycetaceae</taxon>
        <taxon>Thalassoglobus</taxon>
    </lineage>
</organism>
<dbReference type="KEGG" id="tpol:Mal48_39440"/>
<keyword evidence="3" id="KW-1185">Reference proteome</keyword>
<evidence type="ECO:0000256" key="1">
    <source>
        <dbReference type="SAM" id="Phobius"/>
    </source>
</evidence>
<dbReference type="RefSeq" id="WP_145202990.1">
    <property type="nucleotide sequence ID" value="NZ_CP036267.1"/>
</dbReference>
<dbReference type="AlphaFoldDB" id="A0A517QSR6"/>
<evidence type="ECO:0000313" key="3">
    <source>
        <dbReference type="Proteomes" id="UP000315724"/>
    </source>
</evidence>
<dbReference type="Proteomes" id="UP000315724">
    <property type="component" value="Chromosome"/>
</dbReference>
<feature type="transmembrane region" description="Helical" evidence="1">
    <location>
        <begin position="83"/>
        <end position="110"/>
    </location>
</feature>
<feature type="transmembrane region" description="Helical" evidence="1">
    <location>
        <begin position="9"/>
        <end position="29"/>
    </location>
</feature>
<proteinExistence type="predicted"/>
<feature type="transmembrane region" description="Helical" evidence="1">
    <location>
        <begin position="49"/>
        <end position="71"/>
    </location>
</feature>
<gene>
    <name evidence="2" type="ORF">Mal48_39440</name>
</gene>
<name>A0A517QSR6_9PLAN</name>
<sequence length="178" mass="19644">MPQTRYHSLIYITLLAIAWGGAVLFVLSFKDIQGDWDHAACGVWGCSPPLAAVGVCQAIWGLILFPVILWVNRVYPQRIARITANTFVGVGLLASLVIVIYEIFHWLLFVQPEHRIYFGHRIALATLTQVEFPVVMLLISGLVLRVASAIKSSPTPPAGHLKHPAGQARTIIRTDPET</sequence>